<dbReference type="RefSeq" id="WP_330088717.1">
    <property type="nucleotide sequence ID" value="NZ_JAUGZK010000012.1"/>
</dbReference>
<organism evidence="6 7">
    <name type="scientific">Alkalimonas mucilaginosa</name>
    <dbReference type="NCBI Taxonomy" id="3057676"/>
    <lineage>
        <taxon>Bacteria</taxon>
        <taxon>Pseudomonadati</taxon>
        <taxon>Pseudomonadota</taxon>
        <taxon>Gammaproteobacteria</taxon>
        <taxon>Alkalimonas</taxon>
    </lineage>
</organism>
<evidence type="ECO:0000256" key="3">
    <source>
        <dbReference type="ARBA" id="ARBA00022553"/>
    </source>
</evidence>
<keyword evidence="7" id="KW-1185">Reference proteome</keyword>
<feature type="coiled-coil region" evidence="4">
    <location>
        <begin position="146"/>
        <end position="198"/>
    </location>
</feature>
<dbReference type="Pfam" id="PF02518">
    <property type="entry name" value="HATPase_c"/>
    <property type="match status" value="1"/>
</dbReference>
<feature type="domain" description="Histidine kinase" evidence="5">
    <location>
        <begin position="207"/>
        <end position="421"/>
    </location>
</feature>
<dbReference type="GO" id="GO:0005524">
    <property type="term" value="F:ATP binding"/>
    <property type="evidence" value="ECO:0007669"/>
    <property type="project" value="UniProtKB-KW"/>
</dbReference>
<dbReference type="Proteomes" id="UP001339167">
    <property type="component" value="Unassembled WGS sequence"/>
</dbReference>
<keyword evidence="6" id="KW-0547">Nucleotide-binding</keyword>
<dbReference type="SUPFAM" id="SSF55781">
    <property type="entry name" value="GAF domain-like"/>
    <property type="match status" value="1"/>
</dbReference>
<dbReference type="SMART" id="SM00065">
    <property type="entry name" value="GAF"/>
    <property type="match status" value="1"/>
</dbReference>
<evidence type="ECO:0000256" key="2">
    <source>
        <dbReference type="ARBA" id="ARBA00012438"/>
    </source>
</evidence>
<dbReference type="SMART" id="SM00387">
    <property type="entry name" value="HATPase_c"/>
    <property type="match status" value="1"/>
</dbReference>
<evidence type="ECO:0000259" key="5">
    <source>
        <dbReference type="PROSITE" id="PS50109"/>
    </source>
</evidence>
<dbReference type="InterPro" id="IPR004358">
    <property type="entry name" value="Sig_transdc_His_kin-like_C"/>
</dbReference>
<dbReference type="InterPro" id="IPR029016">
    <property type="entry name" value="GAF-like_dom_sf"/>
</dbReference>
<dbReference type="PROSITE" id="PS50109">
    <property type="entry name" value="HIS_KIN"/>
    <property type="match status" value="1"/>
</dbReference>
<dbReference type="InterPro" id="IPR003018">
    <property type="entry name" value="GAF"/>
</dbReference>
<proteinExistence type="predicted"/>
<dbReference type="EC" id="2.7.13.3" evidence="2"/>
<sequence length="439" mass="48655">MDNQLRQIIEGVANTRGEAFFQAMTLQLSQVIKADFVFIARLDHAAYSSQTLALVVDGQLVDNMEYSLEHTPCANAADDSYCIYSSGIQQLFPQDQLLVDLGVEAYVGTPLHDLQGKVMGIVVAMYRQPVSEPEQVTTLFTIFSGRIEAEMERLDFERQLQQLNQQLEQKIKLRTADLEQALADIQTMQQQLVESEKLAALGQLVSGIAHEVNTPLGVAVTAQGIVEQKFQSFALAVRSNQLSKKAVQQYCLAMEQTLPLLTSNLQRAADLIQNFKRTSADQHSSEQHQIGIAHYYRQILATLTGITDQAGVEILLEADPAWRVTTVPGSHVQVLSNLVFNSLQHGFAGQPGPHKITIKVRQQDDGYWVQYRDNGCGISDEVRRHLFEPFYTTARAQGASGLGLSILYNLVTGQLGGKVQLPATKRGFALDYSFCDLQP</sequence>
<evidence type="ECO:0000256" key="1">
    <source>
        <dbReference type="ARBA" id="ARBA00000085"/>
    </source>
</evidence>
<dbReference type="CDD" id="cd00075">
    <property type="entry name" value="HATPase"/>
    <property type="match status" value="1"/>
</dbReference>
<comment type="catalytic activity">
    <reaction evidence="1">
        <text>ATP + protein L-histidine = ADP + protein N-phospho-L-histidine.</text>
        <dbReference type="EC" id="2.7.13.3"/>
    </reaction>
</comment>
<dbReference type="Gene3D" id="3.30.450.40">
    <property type="match status" value="1"/>
</dbReference>
<dbReference type="Gene3D" id="1.10.287.130">
    <property type="match status" value="1"/>
</dbReference>
<keyword evidence="3" id="KW-0597">Phosphoprotein</keyword>
<dbReference type="PRINTS" id="PR00344">
    <property type="entry name" value="BCTRLSENSOR"/>
</dbReference>
<dbReference type="CDD" id="cd00082">
    <property type="entry name" value="HisKA"/>
    <property type="match status" value="1"/>
</dbReference>
<gene>
    <name evidence="6" type="ORF">QWF21_14280</name>
</gene>
<protein>
    <recommendedName>
        <fullName evidence="2">histidine kinase</fullName>
        <ecNumber evidence="2">2.7.13.3</ecNumber>
    </recommendedName>
</protein>
<dbReference type="EMBL" id="JAUGZK010000012">
    <property type="protein sequence ID" value="MEE2025400.1"/>
    <property type="molecule type" value="Genomic_DNA"/>
</dbReference>
<dbReference type="InterPro" id="IPR005467">
    <property type="entry name" value="His_kinase_dom"/>
</dbReference>
<dbReference type="SUPFAM" id="SSF55874">
    <property type="entry name" value="ATPase domain of HSP90 chaperone/DNA topoisomerase II/histidine kinase"/>
    <property type="match status" value="1"/>
</dbReference>
<comment type="caution">
    <text evidence="6">The sequence shown here is derived from an EMBL/GenBank/DDBJ whole genome shotgun (WGS) entry which is preliminary data.</text>
</comment>
<dbReference type="InterPro" id="IPR036890">
    <property type="entry name" value="HATPase_C_sf"/>
</dbReference>
<evidence type="ECO:0000256" key="4">
    <source>
        <dbReference type="SAM" id="Coils"/>
    </source>
</evidence>
<reference evidence="6 7" key="1">
    <citation type="submission" date="2023-06" db="EMBL/GenBank/DDBJ databases">
        <title>Alkalimonas sp., MEB004 an alkaliphilic bacterium isolated from Lonar Lake, India.</title>
        <authorList>
            <person name="Joshi A."/>
            <person name="Thite S."/>
        </authorList>
    </citation>
    <scope>NUCLEOTIDE SEQUENCE [LARGE SCALE GENOMIC DNA]</scope>
    <source>
        <strain evidence="6 7">MEB004</strain>
    </source>
</reference>
<evidence type="ECO:0000313" key="6">
    <source>
        <dbReference type="EMBL" id="MEE2025400.1"/>
    </source>
</evidence>
<name>A0ABU7JIT5_9GAMM</name>
<dbReference type="InterPro" id="IPR003661">
    <property type="entry name" value="HisK_dim/P_dom"/>
</dbReference>
<evidence type="ECO:0000313" key="7">
    <source>
        <dbReference type="Proteomes" id="UP001339167"/>
    </source>
</evidence>
<keyword evidence="6" id="KW-0067">ATP-binding</keyword>
<dbReference type="InterPro" id="IPR003594">
    <property type="entry name" value="HATPase_dom"/>
</dbReference>
<keyword evidence="4" id="KW-0175">Coiled coil</keyword>
<dbReference type="Gene3D" id="3.30.565.10">
    <property type="entry name" value="Histidine kinase-like ATPase, C-terminal domain"/>
    <property type="match status" value="1"/>
</dbReference>
<dbReference type="PANTHER" id="PTHR43065">
    <property type="entry name" value="SENSOR HISTIDINE KINASE"/>
    <property type="match status" value="1"/>
</dbReference>
<accession>A0ABU7JIT5</accession>